<dbReference type="GO" id="GO:0008233">
    <property type="term" value="F:peptidase activity"/>
    <property type="evidence" value="ECO:0007669"/>
    <property type="project" value="UniProtKB-KW"/>
</dbReference>
<feature type="compositionally biased region" description="Low complexity" evidence="1">
    <location>
        <begin position="243"/>
        <end position="256"/>
    </location>
</feature>
<evidence type="ECO:0000256" key="1">
    <source>
        <dbReference type="SAM" id="MobiDB-lite"/>
    </source>
</evidence>
<keyword evidence="2" id="KW-0378">Hydrolase</keyword>
<accession>A0ABV2A2E3</accession>
<keyword evidence="3" id="KW-1185">Reference proteome</keyword>
<evidence type="ECO:0000313" key="3">
    <source>
        <dbReference type="Proteomes" id="UP001432401"/>
    </source>
</evidence>
<comment type="caution">
    <text evidence="2">The sequence shown here is derived from an EMBL/GenBank/DDBJ whole genome shotgun (WGS) entry which is preliminary data.</text>
</comment>
<dbReference type="SUPFAM" id="SSF50494">
    <property type="entry name" value="Trypsin-like serine proteases"/>
    <property type="match status" value="1"/>
</dbReference>
<keyword evidence="2" id="KW-0645">Protease</keyword>
<dbReference type="RefSeq" id="WP_352986410.1">
    <property type="nucleotide sequence ID" value="NZ_JBEQNA010000018.1"/>
</dbReference>
<reference evidence="2 3" key="1">
    <citation type="submission" date="2024-06" db="EMBL/GenBank/DDBJ databases">
        <authorList>
            <person name="Bataeva Y.V."/>
            <person name="Grigorian L.N."/>
            <person name="Solomentsev V.I."/>
        </authorList>
    </citation>
    <scope>NUCLEOTIDE SEQUENCE [LARGE SCALE GENOMIC DNA]</scope>
    <source>
        <strain evidence="3">SCPM-O-B-12605 (RCAM04882)</strain>
    </source>
</reference>
<name>A0ABV2A2E3_9ACTN</name>
<proteinExistence type="predicted"/>
<feature type="region of interest" description="Disordered" evidence="1">
    <location>
        <begin position="243"/>
        <end position="282"/>
    </location>
</feature>
<organism evidence="2 3">
    <name type="scientific">Nocardiopsis tropica</name>
    <dbReference type="NCBI Taxonomy" id="109330"/>
    <lineage>
        <taxon>Bacteria</taxon>
        <taxon>Bacillati</taxon>
        <taxon>Actinomycetota</taxon>
        <taxon>Actinomycetes</taxon>
        <taxon>Streptosporangiales</taxon>
        <taxon>Nocardiopsidaceae</taxon>
        <taxon>Nocardiopsis</taxon>
    </lineage>
</organism>
<protein>
    <submittedName>
        <fullName evidence="2">Serine protease</fullName>
    </submittedName>
</protein>
<dbReference type="Gene3D" id="2.40.10.120">
    <property type="match status" value="1"/>
</dbReference>
<dbReference type="Proteomes" id="UP001432401">
    <property type="component" value="Unassembled WGS sequence"/>
</dbReference>
<sequence>MAESPHVPRYMGRILTSDGAPQGTCFQIDPDGYLVTAWHVVRTALGLEDTSAEIAEVTVDSLGDPGLKPTRAWVVARNRRADLALLKTDTALPDSARLLRASDSAEQGEEVTLVGHAVIEDMTQAPRPRSVQALGRWQGEVARTDGLRLGRIQSADVMPGMSGAPVRRRGDDSVLGVVSSRHNAGDAWMTHTVWVSRTEDLLELCKGHVPVRKGRWLGFATAAAGGTAAGYTVAEYVHRRGGTDATASSGATASDAVPEATASTAADLPASDQAPGTSALSDVVTDEAASQATESALKRAVSTFLDWFP</sequence>
<gene>
    <name evidence="2" type="ORF">ABUK86_27355</name>
</gene>
<evidence type="ECO:0000313" key="2">
    <source>
        <dbReference type="EMBL" id="MES0837522.1"/>
    </source>
</evidence>
<dbReference type="Pfam" id="PF13365">
    <property type="entry name" value="Trypsin_2"/>
    <property type="match status" value="1"/>
</dbReference>
<dbReference type="EMBL" id="JBEQNB010000018">
    <property type="protein sequence ID" value="MES0837522.1"/>
    <property type="molecule type" value="Genomic_DNA"/>
</dbReference>
<dbReference type="GO" id="GO:0006508">
    <property type="term" value="P:proteolysis"/>
    <property type="evidence" value="ECO:0007669"/>
    <property type="project" value="UniProtKB-KW"/>
</dbReference>
<dbReference type="InterPro" id="IPR009003">
    <property type="entry name" value="Peptidase_S1_PA"/>
</dbReference>